<evidence type="ECO:0000313" key="9">
    <source>
        <dbReference type="Proteomes" id="UP000003327"/>
    </source>
</evidence>
<comment type="caution">
    <text evidence="8">The sequence shown here is derived from an EMBL/GenBank/DDBJ whole genome shotgun (WGS) entry which is preliminary data.</text>
</comment>
<dbReference type="CDD" id="cd00464">
    <property type="entry name" value="SK"/>
    <property type="match status" value="1"/>
</dbReference>
<dbReference type="EMBL" id="ACVA01000031">
    <property type="protein sequence ID" value="EEX18740.1"/>
    <property type="molecule type" value="Genomic_DNA"/>
</dbReference>
<comment type="catalytic activity">
    <reaction evidence="7">
        <text>shikimate + ATP = 3-phosphoshikimate + ADP + H(+)</text>
        <dbReference type="Rhea" id="RHEA:13121"/>
        <dbReference type="ChEBI" id="CHEBI:15378"/>
        <dbReference type="ChEBI" id="CHEBI:30616"/>
        <dbReference type="ChEBI" id="CHEBI:36208"/>
        <dbReference type="ChEBI" id="CHEBI:145989"/>
        <dbReference type="ChEBI" id="CHEBI:456216"/>
        <dbReference type="EC" id="2.7.1.71"/>
    </reaction>
</comment>
<keyword evidence="7" id="KW-0460">Magnesium</keyword>
<evidence type="ECO:0000256" key="6">
    <source>
        <dbReference type="ARBA" id="ARBA00023141"/>
    </source>
</evidence>
<comment type="caution">
    <text evidence="7">Lacks conserved residue(s) required for the propagation of feature annotation.</text>
</comment>
<dbReference type="PANTHER" id="PTHR21087">
    <property type="entry name" value="SHIKIMATE KINASE"/>
    <property type="match status" value="1"/>
</dbReference>
<dbReference type="GO" id="GO:0004765">
    <property type="term" value="F:shikimate kinase activity"/>
    <property type="evidence" value="ECO:0007669"/>
    <property type="project" value="UniProtKB-UniRule"/>
</dbReference>
<evidence type="ECO:0000313" key="8">
    <source>
        <dbReference type="EMBL" id="EEX18740.1"/>
    </source>
</evidence>
<comment type="similarity">
    <text evidence="7">Belongs to the shikimate kinase family.</text>
</comment>
<keyword evidence="5 7" id="KW-0067">ATP-binding</keyword>
<keyword evidence="7" id="KW-0963">Cytoplasm</keyword>
<name>C9MNT7_9BACT</name>
<dbReference type="SUPFAM" id="SSF52540">
    <property type="entry name" value="P-loop containing nucleoside triphosphate hydrolases"/>
    <property type="match status" value="1"/>
</dbReference>
<feature type="binding site" evidence="7">
    <location>
        <position position="127"/>
    </location>
    <ligand>
        <name>ATP</name>
        <dbReference type="ChEBI" id="CHEBI:30616"/>
    </ligand>
</feature>
<dbReference type="RefSeq" id="WP_004382932.1">
    <property type="nucleotide sequence ID" value="NZ_GG698713.1"/>
</dbReference>
<dbReference type="HAMAP" id="MF_00109">
    <property type="entry name" value="Shikimate_kinase"/>
    <property type="match status" value="1"/>
</dbReference>
<reference evidence="8 9" key="1">
    <citation type="submission" date="2009-09" db="EMBL/GenBank/DDBJ databases">
        <authorList>
            <person name="Weinstock G."/>
            <person name="Sodergren E."/>
            <person name="Clifton S."/>
            <person name="Fulton L."/>
            <person name="Fulton B."/>
            <person name="Courtney L."/>
            <person name="Fronick C."/>
            <person name="Harrison M."/>
            <person name="Strong C."/>
            <person name="Farmer C."/>
            <person name="Delahaunty K."/>
            <person name="Markovic C."/>
            <person name="Hall O."/>
            <person name="Minx P."/>
            <person name="Tomlinson C."/>
            <person name="Mitreva M."/>
            <person name="Nelson J."/>
            <person name="Hou S."/>
            <person name="Wollam A."/>
            <person name="Pepin K.H."/>
            <person name="Johnson M."/>
            <person name="Bhonagiri V."/>
            <person name="Nash W.E."/>
            <person name="Warren W."/>
            <person name="Chinwalla A."/>
            <person name="Mardis E.R."/>
            <person name="Wilson R.K."/>
        </authorList>
    </citation>
    <scope>NUCLEOTIDE SEQUENCE [LARGE SCALE GENOMIC DNA]</scope>
    <source>
        <strain evidence="8 9">F0319</strain>
    </source>
</reference>
<keyword evidence="1 7" id="KW-0028">Amino-acid biosynthesis</keyword>
<dbReference type="GO" id="GO:0000287">
    <property type="term" value="F:magnesium ion binding"/>
    <property type="evidence" value="ECO:0007669"/>
    <property type="project" value="UniProtKB-UniRule"/>
</dbReference>
<evidence type="ECO:0000256" key="5">
    <source>
        <dbReference type="ARBA" id="ARBA00022840"/>
    </source>
</evidence>
<dbReference type="InterPro" id="IPR000623">
    <property type="entry name" value="Shikimate_kinase/TSH1"/>
</dbReference>
<keyword evidence="4 7" id="KW-0418">Kinase</keyword>
<evidence type="ECO:0000256" key="3">
    <source>
        <dbReference type="ARBA" id="ARBA00022741"/>
    </source>
</evidence>
<dbReference type="GO" id="GO:0005829">
    <property type="term" value="C:cytosol"/>
    <property type="evidence" value="ECO:0007669"/>
    <property type="project" value="TreeGrafter"/>
</dbReference>
<dbReference type="Gene3D" id="3.40.50.300">
    <property type="entry name" value="P-loop containing nucleotide triphosphate hydrolases"/>
    <property type="match status" value="1"/>
</dbReference>
<keyword evidence="7" id="KW-0479">Metal-binding</keyword>
<evidence type="ECO:0000256" key="2">
    <source>
        <dbReference type="ARBA" id="ARBA00022679"/>
    </source>
</evidence>
<feature type="binding site" evidence="7">
    <location>
        <position position="66"/>
    </location>
    <ligand>
        <name>substrate</name>
    </ligand>
</feature>
<dbReference type="GO" id="GO:0008652">
    <property type="term" value="P:amino acid biosynthetic process"/>
    <property type="evidence" value="ECO:0007669"/>
    <property type="project" value="UniProtKB-KW"/>
</dbReference>
<dbReference type="Pfam" id="PF01202">
    <property type="entry name" value="SKI"/>
    <property type="match status" value="1"/>
</dbReference>
<comment type="function">
    <text evidence="7">Catalyzes the specific phosphorylation of the 3-hydroxyl group of shikimic acid using ATP as a cosubstrate.</text>
</comment>
<organism evidence="8 9">
    <name type="scientific">Prevotella veroralis F0319</name>
    <dbReference type="NCBI Taxonomy" id="649761"/>
    <lineage>
        <taxon>Bacteria</taxon>
        <taxon>Pseudomonadati</taxon>
        <taxon>Bacteroidota</taxon>
        <taxon>Bacteroidia</taxon>
        <taxon>Bacteroidales</taxon>
        <taxon>Prevotellaceae</taxon>
        <taxon>Prevotella</taxon>
    </lineage>
</organism>
<feature type="binding site" evidence="7">
    <location>
        <position position="42"/>
    </location>
    <ligand>
        <name>substrate</name>
    </ligand>
</feature>
<comment type="pathway">
    <text evidence="7">Metabolic intermediate biosynthesis; chorismate biosynthesis; chorismate from D-erythrose 4-phosphate and phosphoenolpyruvate: step 5/7.</text>
</comment>
<dbReference type="eggNOG" id="COG0703">
    <property type="taxonomic scope" value="Bacteria"/>
</dbReference>
<proteinExistence type="inferred from homology"/>
<dbReference type="AlphaFoldDB" id="C9MNT7"/>
<dbReference type="OrthoDB" id="9800332at2"/>
<dbReference type="InterPro" id="IPR031322">
    <property type="entry name" value="Shikimate/glucono_kinase"/>
</dbReference>
<evidence type="ECO:0000256" key="7">
    <source>
        <dbReference type="HAMAP-Rule" id="MF_00109"/>
    </source>
</evidence>
<dbReference type="Proteomes" id="UP000003327">
    <property type="component" value="Unassembled WGS sequence"/>
</dbReference>
<dbReference type="NCBIfam" id="NF010555">
    <property type="entry name" value="PRK13949.1"/>
    <property type="match status" value="1"/>
</dbReference>
<comment type="subunit">
    <text evidence="7">Monomer.</text>
</comment>
<comment type="cofactor">
    <cofactor evidence="7">
        <name>Mg(2+)</name>
        <dbReference type="ChEBI" id="CHEBI:18420"/>
    </cofactor>
    <text evidence="7">Binds 1 Mg(2+) ion per subunit.</text>
</comment>
<dbReference type="PRINTS" id="PR01100">
    <property type="entry name" value="SHIKIMTKNASE"/>
</dbReference>
<protein>
    <recommendedName>
        <fullName evidence="7">Shikimate kinase</fullName>
        <shortName evidence="7">SK</shortName>
        <ecNumber evidence="7">2.7.1.71</ecNumber>
    </recommendedName>
</protein>
<dbReference type="InterPro" id="IPR027417">
    <property type="entry name" value="P-loop_NTPase"/>
</dbReference>
<keyword evidence="6 7" id="KW-0057">Aromatic amino acid biosynthesis</keyword>
<accession>C9MNT7</accession>
<dbReference type="EC" id="2.7.1.71" evidence="7"/>
<feature type="binding site" evidence="7">
    <location>
        <position position="24"/>
    </location>
    <ligand>
        <name>Mg(2+)</name>
        <dbReference type="ChEBI" id="CHEBI:18420"/>
    </ligand>
</feature>
<keyword evidence="3 7" id="KW-0547">Nucleotide-binding</keyword>
<dbReference type="UniPathway" id="UPA00053">
    <property type="reaction ID" value="UER00088"/>
</dbReference>
<gene>
    <name evidence="7 8" type="primary">aroK</name>
    <name evidence="8" type="ORF">HMPREF0973_01275</name>
</gene>
<feature type="binding site" evidence="7">
    <location>
        <begin position="20"/>
        <end position="25"/>
    </location>
    <ligand>
        <name>ATP</name>
        <dbReference type="ChEBI" id="CHEBI:30616"/>
    </ligand>
</feature>
<dbReference type="STRING" id="649761.HMPREF0973_01275"/>
<dbReference type="PANTHER" id="PTHR21087:SF16">
    <property type="entry name" value="SHIKIMATE KINASE 1, CHLOROPLASTIC"/>
    <property type="match status" value="1"/>
</dbReference>
<dbReference type="HOGENOM" id="CLU_057607_4_0_10"/>
<comment type="subcellular location">
    <subcellularLocation>
        <location evidence="7">Cytoplasm</location>
    </subcellularLocation>
</comment>
<dbReference type="GO" id="GO:0005524">
    <property type="term" value="F:ATP binding"/>
    <property type="evidence" value="ECO:0007669"/>
    <property type="project" value="UniProtKB-UniRule"/>
</dbReference>
<dbReference type="GO" id="GO:0009423">
    <property type="term" value="P:chorismate biosynthetic process"/>
    <property type="evidence" value="ECO:0007669"/>
    <property type="project" value="UniProtKB-UniRule"/>
</dbReference>
<dbReference type="GO" id="GO:0009073">
    <property type="term" value="P:aromatic amino acid family biosynthetic process"/>
    <property type="evidence" value="ECO:0007669"/>
    <property type="project" value="UniProtKB-KW"/>
</dbReference>
<keyword evidence="9" id="KW-1185">Reference proteome</keyword>
<feature type="binding site" evidence="7">
    <location>
        <position position="149"/>
    </location>
    <ligand>
        <name>substrate</name>
    </ligand>
</feature>
<feature type="binding site" evidence="7">
    <location>
        <position position="88"/>
    </location>
    <ligand>
        <name>substrate</name>
    </ligand>
</feature>
<evidence type="ECO:0000256" key="4">
    <source>
        <dbReference type="ARBA" id="ARBA00022777"/>
    </source>
</evidence>
<keyword evidence="2 7" id="KW-0808">Transferase</keyword>
<sequence length="190" mass="21612">MSDNKAGNIPLRIILIGYMGSGKTTIGRALSKELNIPFYDLDWYIESRMRKTVKQIFDEKGENGFRKIEQSMLHEVAEFENVILSCGGGTPCFFDNMDYMNAQGETVYLKATPDVLYGHLKMGKSVRPLLLDKTPEEVSLFVRKQLQEREPFYTKAKHTLDVSLMDNYAKIQISVDGVCQLLSLDKTLNT</sequence>
<evidence type="ECO:0000256" key="1">
    <source>
        <dbReference type="ARBA" id="ARBA00022605"/>
    </source>
</evidence>